<dbReference type="RefSeq" id="WP_196419811.1">
    <property type="nucleotide sequence ID" value="NZ_JADQTO010000033.1"/>
</dbReference>
<sequence>MADIDTIQCRWRDEDYGGIAMPQPHDLTGGPVLGGSGDLIVVLMRQIRRLVATPTGRGR</sequence>
<protein>
    <submittedName>
        <fullName evidence="1">Uncharacterized protein</fullName>
    </submittedName>
</protein>
<comment type="caution">
    <text evidence="1">The sequence shown here is derived from an EMBL/GenBank/DDBJ whole genome shotgun (WGS) entry which is preliminary data.</text>
</comment>
<dbReference type="EMBL" id="JADQTO010000033">
    <property type="protein sequence ID" value="MBG0568037.1"/>
    <property type="molecule type" value="Genomic_DNA"/>
</dbReference>
<proteinExistence type="predicted"/>
<keyword evidence="2" id="KW-1185">Reference proteome</keyword>
<dbReference type="Proteomes" id="UP000598146">
    <property type="component" value="Unassembled WGS sequence"/>
</dbReference>
<accession>A0A931CHD1</accession>
<reference evidence="1" key="1">
    <citation type="submission" date="2020-11" db="EMBL/GenBank/DDBJ databases">
        <title>Isolation and identification of active actinomycetes.</title>
        <authorList>
            <person name="Sun X."/>
        </authorList>
    </citation>
    <scope>NUCLEOTIDE SEQUENCE</scope>
    <source>
        <strain evidence="1">NEAU-A11</strain>
    </source>
</reference>
<organism evidence="1 2">
    <name type="scientific">Actinoplanes aureus</name>
    <dbReference type="NCBI Taxonomy" id="2792083"/>
    <lineage>
        <taxon>Bacteria</taxon>
        <taxon>Bacillati</taxon>
        <taxon>Actinomycetota</taxon>
        <taxon>Actinomycetes</taxon>
        <taxon>Micromonosporales</taxon>
        <taxon>Micromonosporaceae</taxon>
        <taxon>Actinoplanes</taxon>
    </lineage>
</organism>
<evidence type="ECO:0000313" key="2">
    <source>
        <dbReference type="Proteomes" id="UP000598146"/>
    </source>
</evidence>
<evidence type="ECO:0000313" key="1">
    <source>
        <dbReference type="EMBL" id="MBG0568037.1"/>
    </source>
</evidence>
<name>A0A931CHD1_9ACTN</name>
<dbReference type="AlphaFoldDB" id="A0A931CHD1"/>
<gene>
    <name evidence="1" type="ORF">I4J89_42055</name>
</gene>